<proteinExistence type="predicted"/>
<sequence length="80" mass="9473">MDQQATKKLNNIHKIKIDSSANYFQKSKITSIINDYFCISDFVLFDIKIDQKSEQYMYEKLNMDSVPFSHLETLTLRTED</sequence>
<name>A0A8J8NTA3_HALGN</name>
<dbReference type="AlphaFoldDB" id="A0A8J8NTA3"/>
<gene>
    <name evidence="1" type="ORF">FGO68_gene9851</name>
</gene>
<dbReference type="EMBL" id="RRYP01007183">
    <property type="protein sequence ID" value="TNV80683.1"/>
    <property type="molecule type" value="Genomic_DNA"/>
</dbReference>
<keyword evidence="2" id="KW-1185">Reference proteome</keyword>
<reference evidence="1" key="1">
    <citation type="submission" date="2019-06" db="EMBL/GenBank/DDBJ databases">
        <authorList>
            <person name="Zheng W."/>
        </authorList>
    </citation>
    <scope>NUCLEOTIDE SEQUENCE</scope>
    <source>
        <strain evidence="1">QDHG01</strain>
    </source>
</reference>
<dbReference type="Proteomes" id="UP000785679">
    <property type="component" value="Unassembled WGS sequence"/>
</dbReference>
<protein>
    <submittedName>
        <fullName evidence="1">Uncharacterized protein</fullName>
    </submittedName>
</protein>
<accession>A0A8J8NTA3</accession>
<comment type="caution">
    <text evidence="1">The sequence shown here is derived from an EMBL/GenBank/DDBJ whole genome shotgun (WGS) entry which is preliminary data.</text>
</comment>
<evidence type="ECO:0000313" key="2">
    <source>
        <dbReference type="Proteomes" id="UP000785679"/>
    </source>
</evidence>
<organism evidence="1 2">
    <name type="scientific">Halteria grandinella</name>
    <dbReference type="NCBI Taxonomy" id="5974"/>
    <lineage>
        <taxon>Eukaryota</taxon>
        <taxon>Sar</taxon>
        <taxon>Alveolata</taxon>
        <taxon>Ciliophora</taxon>
        <taxon>Intramacronucleata</taxon>
        <taxon>Spirotrichea</taxon>
        <taxon>Stichotrichia</taxon>
        <taxon>Sporadotrichida</taxon>
        <taxon>Halteriidae</taxon>
        <taxon>Halteria</taxon>
    </lineage>
</organism>
<evidence type="ECO:0000313" key="1">
    <source>
        <dbReference type="EMBL" id="TNV80683.1"/>
    </source>
</evidence>